<dbReference type="PANTHER" id="PTHR30537">
    <property type="entry name" value="HTH-TYPE TRANSCRIPTIONAL REGULATOR"/>
    <property type="match status" value="1"/>
</dbReference>
<evidence type="ECO:0000256" key="1">
    <source>
        <dbReference type="ARBA" id="ARBA00009437"/>
    </source>
</evidence>
<organism evidence="6 7">
    <name type="scientific">Tabrizicola oligotrophica</name>
    <dbReference type="NCBI Taxonomy" id="2710650"/>
    <lineage>
        <taxon>Bacteria</taxon>
        <taxon>Pseudomonadati</taxon>
        <taxon>Pseudomonadota</taxon>
        <taxon>Alphaproteobacteria</taxon>
        <taxon>Rhodobacterales</taxon>
        <taxon>Paracoccaceae</taxon>
        <taxon>Tabrizicola</taxon>
    </lineage>
</organism>
<dbReference type="InterPro" id="IPR058163">
    <property type="entry name" value="LysR-type_TF_proteobact-type"/>
</dbReference>
<keyword evidence="4" id="KW-0804">Transcription</keyword>
<evidence type="ECO:0000313" key="7">
    <source>
        <dbReference type="Proteomes" id="UP000477782"/>
    </source>
</evidence>
<evidence type="ECO:0000259" key="5">
    <source>
        <dbReference type="PROSITE" id="PS50931"/>
    </source>
</evidence>
<dbReference type="Proteomes" id="UP000477782">
    <property type="component" value="Unassembled WGS sequence"/>
</dbReference>
<dbReference type="SUPFAM" id="SSF53850">
    <property type="entry name" value="Periplasmic binding protein-like II"/>
    <property type="match status" value="1"/>
</dbReference>
<dbReference type="Pfam" id="PF00126">
    <property type="entry name" value="HTH_1"/>
    <property type="match status" value="1"/>
</dbReference>
<keyword evidence="7" id="KW-1185">Reference proteome</keyword>
<evidence type="ECO:0000256" key="4">
    <source>
        <dbReference type="ARBA" id="ARBA00023163"/>
    </source>
</evidence>
<proteinExistence type="inferred from homology"/>
<dbReference type="PANTHER" id="PTHR30537:SF26">
    <property type="entry name" value="GLYCINE CLEAVAGE SYSTEM TRANSCRIPTIONAL ACTIVATOR"/>
    <property type="match status" value="1"/>
</dbReference>
<dbReference type="FunFam" id="1.10.10.10:FF:000038">
    <property type="entry name" value="Glycine cleavage system transcriptional activator"/>
    <property type="match status" value="1"/>
</dbReference>
<accession>A0A6M0QUW8</accession>
<reference evidence="6 7" key="1">
    <citation type="submission" date="2020-02" db="EMBL/GenBank/DDBJ databases">
        <authorList>
            <person name="Chen W.-M."/>
        </authorList>
    </citation>
    <scope>NUCLEOTIDE SEQUENCE [LARGE SCALE GENOMIC DNA]</scope>
    <source>
        <strain evidence="6 7">KMS-5</strain>
    </source>
</reference>
<dbReference type="InterPro" id="IPR036388">
    <property type="entry name" value="WH-like_DNA-bd_sf"/>
</dbReference>
<comment type="caution">
    <text evidence="6">The sequence shown here is derived from an EMBL/GenBank/DDBJ whole genome shotgun (WGS) entry which is preliminary data.</text>
</comment>
<evidence type="ECO:0000313" key="6">
    <source>
        <dbReference type="EMBL" id="NEY90801.1"/>
    </source>
</evidence>
<dbReference type="RefSeq" id="WP_164625612.1">
    <property type="nucleotide sequence ID" value="NZ_JAAIVJ010000005.1"/>
</dbReference>
<evidence type="ECO:0000256" key="2">
    <source>
        <dbReference type="ARBA" id="ARBA00023015"/>
    </source>
</evidence>
<dbReference type="InterPro" id="IPR036390">
    <property type="entry name" value="WH_DNA-bd_sf"/>
</dbReference>
<comment type="similarity">
    <text evidence="1">Belongs to the LysR transcriptional regulatory family.</text>
</comment>
<dbReference type="Pfam" id="PF03466">
    <property type="entry name" value="LysR_substrate"/>
    <property type="match status" value="1"/>
</dbReference>
<evidence type="ECO:0000256" key="3">
    <source>
        <dbReference type="ARBA" id="ARBA00023125"/>
    </source>
</evidence>
<dbReference type="GO" id="GO:0003700">
    <property type="term" value="F:DNA-binding transcription factor activity"/>
    <property type="evidence" value="ECO:0007669"/>
    <property type="project" value="InterPro"/>
</dbReference>
<keyword evidence="2" id="KW-0805">Transcription regulation</keyword>
<dbReference type="InterPro" id="IPR000847">
    <property type="entry name" value="LysR_HTH_N"/>
</dbReference>
<dbReference type="Gene3D" id="3.40.190.10">
    <property type="entry name" value="Periplasmic binding protein-like II"/>
    <property type="match status" value="2"/>
</dbReference>
<dbReference type="GO" id="GO:0043565">
    <property type="term" value="F:sequence-specific DNA binding"/>
    <property type="evidence" value="ECO:0007669"/>
    <property type="project" value="TreeGrafter"/>
</dbReference>
<keyword evidence="3" id="KW-0238">DNA-binding</keyword>
<dbReference type="AlphaFoldDB" id="A0A6M0QUW8"/>
<dbReference type="PROSITE" id="PS50931">
    <property type="entry name" value="HTH_LYSR"/>
    <property type="match status" value="1"/>
</dbReference>
<dbReference type="EMBL" id="JAAIVJ010000005">
    <property type="protein sequence ID" value="NEY90801.1"/>
    <property type="molecule type" value="Genomic_DNA"/>
</dbReference>
<dbReference type="Gene3D" id="1.10.10.10">
    <property type="entry name" value="Winged helix-like DNA-binding domain superfamily/Winged helix DNA-binding domain"/>
    <property type="match status" value="1"/>
</dbReference>
<name>A0A6M0QUW8_9RHOB</name>
<dbReference type="PRINTS" id="PR00039">
    <property type="entry name" value="HTHLYSR"/>
</dbReference>
<dbReference type="InterPro" id="IPR005119">
    <property type="entry name" value="LysR_subst-bd"/>
</dbReference>
<gene>
    <name evidence="6" type="ORF">G4Z14_10880</name>
</gene>
<protein>
    <submittedName>
        <fullName evidence="6">LysR family transcriptional regulator</fullName>
    </submittedName>
</protein>
<dbReference type="GO" id="GO:0006351">
    <property type="term" value="P:DNA-templated transcription"/>
    <property type="evidence" value="ECO:0007669"/>
    <property type="project" value="TreeGrafter"/>
</dbReference>
<feature type="domain" description="HTH lysR-type" evidence="5">
    <location>
        <begin position="13"/>
        <end position="70"/>
    </location>
</feature>
<dbReference type="SUPFAM" id="SSF46785">
    <property type="entry name" value="Winged helix' DNA-binding domain"/>
    <property type="match status" value="1"/>
</dbReference>
<sequence>MLPPLKLPTRKLPPLNSLRAFEAAGRALSFRAAAEELAVTQGAVAQQVRGLEDHLGLTLFHRLPRGLALTPEGKAYLAEVSAAFDTLTSATAQLVARPARVTISVTPTVATRLLIPRMAELRAALPGVELRTIAEEDLPDFTRDDVDVAIGLARPPFAPEVEARLLLPQDLIAVASPALVGQRPLPLDETEILSLPFVHHCLDHWQGFLGGRQPNPGPRFSLTTLAIDTAVAGQGVIVVNRALVAAELADGRLEQVMARSMRVSPDYYILRKRQPDRSAGAAALWRWCLDRLSAAGV</sequence>